<dbReference type="PROSITE" id="PS00636">
    <property type="entry name" value="DNAJ_1"/>
    <property type="match status" value="1"/>
</dbReference>
<keyword evidence="4" id="KW-1185">Reference proteome</keyword>
<accession>L1J009</accession>
<evidence type="ECO:0000259" key="1">
    <source>
        <dbReference type="PROSITE" id="PS50076"/>
    </source>
</evidence>
<organism evidence="2">
    <name type="scientific">Guillardia theta (strain CCMP2712)</name>
    <name type="common">Cryptophyte</name>
    <dbReference type="NCBI Taxonomy" id="905079"/>
    <lineage>
        <taxon>Eukaryota</taxon>
        <taxon>Cryptophyceae</taxon>
        <taxon>Pyrenomonadales</taxon>
        <taxon>Geminigeraceae</taxon>
        <taxon>Guillardia</taxon>
    </lineage>
</organism>
<dbReference type="GeneID" id="17298412"/>
<dbReference type="InterPro" id="IPR001623">
    <property type="entry name" value="DnaJ_domain"/>
</dbReference>
<evidence type="ECO:0000313" key="3">
    <source>
        <dbReference type="EnsemblProtists" id="EKX41806"/>
    </source>
</evidence>
<dbReference type="GO" id="GO:0005737">
    <property type="term" value="C:cytoplasm"/>
    <property type="evidence" value="ECO:0007669"/>
    <property type="project" value="TreeGrafter"/>
</dbReference>
<dbReference type="Proteomes" id="UP000011087">
    <property type="component" value="Unassembled WGS sequence"/>
</dbReference>
<dbReference type="GO" id="GO:0044183">
    <property type="term" value="F:protein folding chaperone"/>
    <property type="evidence" value="ECO:0007669"/>
    <property type="project" value="TreeGrafter"/>
</dbReference>
<dbReference type="HOGENOM" id="CLU_017633_18_0_1"/>
<dbReference type="GO" id="GO:0051082">
    <property type="term" value="F:unfolded protein binding"/>
    <property type="evidence" value="ECO:0007669"/>
    <property type="project" value="TreeGrafter"/>
</dbReference>
<dbReference type="EnsemblProtists" id="EKX41806">
    <property type="protein sequence ID" value="EKX41806"/>
    <property type="gene ID" value="GUITHDRAFT_74529"/>
</dbReference>
<reference evidence="3" key="3">
    <citation type="submission" date="2016-03" db="UniProtKB">
        <authorList>
            <consortium name="EnsemblProtists"/>
        </authorList>
    </citation>
    <scope>IDENTIFICATION</scope>
</reference>
<dbReference type="OrthoDB" id="10250354at2759"/>
<dbReference type="GO" id="GO:0005634">
    <property type="term" value="C:nucleus"/>
    <property type="evidence" value="ECO:0007669"/>
    <property type="project" value="TreeGrafter"/>
</dbReference>
<sequence length="109" mass="12495">MPRDYYEVLGVQKSAEKRDIEKAYKKLALKWHPDKNPDRPQHAEKMFKEINEAYQILTDDQKRARYDQFGHEGANMGMGGGARHGGMYAQEYVEAADAREERVTCCVAG</sequence>
<dbReference type="EMBL" id="JH993021">
    <property type="protein sequence ID" value="EKX41806.1"/>
    <property type="molecule type" value="Genomic_DNA"/>
</dbReference>
<dbReference type="STRING" id="905079.L1J009"/>
<dbReference type="Gene3D" id="1.10.287.110">
    <property type="entry name" value="DnaJ domain"/>
    <property type="match status" value="1"/>
</dbReference>
<reference evidence="4" key="2">
    <citation type="submission" date="2012-11" db="EMBL/GenBank/DDBJ databases">
        <authorList>
            <person name="Kuo A."/>
            <person name="Curtis B.A."/>
            <person name="Tanifuji G."/>
            <person name="Burki F."/>
            <person name="Gruber A."/>
            <person name="Irimia M."/>
            <person name="Maruyama S."/>
            <person name="Arias M.C."/>
            <person name="Ball S.G."/>
            <person name="Gile G.H."/>
            <person name="Hirakawa Y."/>
            <person name="Hopkins J.F."/>
            <person name="Rensing S.A."/>
            <person name="Schmutz J."/>
            <person name="Symeonidi A."/>
            <person name="Elias M."/>
            <person name="Eveleigh R.J."/>
            <person name="Herman E.K."/>
            <person name="Klute M.J."/>
            <person name="Nakayama T."/>
            <person name="Obornik M."/>
            <person name="Reyes-Prieto A."/>
            <person name="Armbrust E.V."/>
            <person name="Aves S.J."/>
            <person name="Beiko R.G."/>
            <person name="Coutinho P."/>
            <person name="Dacks J.B."/>
            <person name="Durnford D.G."/>
            <person name="Fast N.M."/>
            <person name="Green B.R."/>
            <person name="Grisdale C."/>
            <person name="Hempe F."/>
            <person name="Henrissat B."/>
            <person name="Hoppner M.P."/>
            <person name="Ishida K.-I."/>
            <person name="Kim E."/>
            <person name="Koreny L."/>
            <person name="Kroth P.G."/>
            <person name="Liu Y."/>
            <person name="Malik S.-B."/>
            <person name="Maier U.G."/>
            <person name="McRose D."/>
            <person name="Mock T."/>
            <person name="Neilson J.A."/>
            <person name="Onodera N.T."/>
            <person name="Poole A.M."/>
            <person name="Pritham E.J."/>
            <person name="Richards T.A."/>
            <person name="Rocap G."/>
            <person name="Roy S.W."/>
            <person name="Sarai C."/>
            <person name="Schaack S."/>
            <person name="Shirato S."/>
            <person name="Slamovits C.H."/>
            <person name="Spencer D.F."/>
            <person name="Suzuki S."/>
            <person name="Worden A.Z."/>
            <person name="Zauner S."/>
            <person name="Barry K."/>
            <person name="Bell C."/>
            <person name="Bharti A.K."/>
            <person name="Crow J.A."/>
            <person name="Grimwood J."/>
            <person name="Kramer R."/>
            <person name="Lindquist E."/>
            <person name="Lucas S."/>
            <person name="Salamov A."/>
            <person name="McFadden G.I."/>
            <person name="Lane C.E."/>
            <person name="Keeling P.J."/>
            <person name="Gray M.W."/>
            <person name="Grigoriev I.V."/>
            <person name="Archibald J.M."/>
        </authorList>
    </citation>
    <scope>NUCLEOTIDE SEQUENCE</scope>
    <source>
        <strain evidence="4">CCMP2712</strain>
    </source>
</reference>
<dbReference type="eggNOG" id="KOG0714">
    <property type="taxonomic scope" value="Eukaryota"/>
</dbReference>
<dbReference type="PRINTS" id="PR00625">
    <property type="entry name" value="JDOMAIN"/>
</dbReference>
<dbReference type="SUPFAM" id="SSF46565">
    <property type="entry name" value="Chaperone J-domain"/>
    <property type="match status" value="1"/>
</dbReference>
<dbReference type="InterPro" id="IPR018253">
    <property type="entry name" value="DnaJ_domain_CS"/>
</dbReference>
<proteinExistence type="predicted"/>
<dbReference type="KEGG" id="gtt:GUITHDRAFT_74529"/>
<dbReference type="GO" id="GO:0051087">
    <property type="term" value="F:protein-folding chaperone binding"/>
    <property type="evidence" value="ECO:0007669"/>
    <property type="project" value="TreeGrafter"/>
</dbReference>
<dbReference type="CDD" id="cd06257">
    <property type="entry name" value="DnaJ"/>
    <property type="match status" value="1"/>
</dbReference>
<dbReference type="RefSeq" id="XP_005828786.1">
    <property type="nucleotide sequence ID" value="XM_005828729.1"/>
</dbReference>
<dbReference type="PANTHER" id="PTHR43948">
    <property type="entry name" value="DNAJ HOMOLOG SUBFAMILY B"/>
    <property type="match status" value="1"/>
</dbReference>
<dbReference type="PANTHER" id="PTHR43948:SF10">
    <property type="entry name" value="MRJ, ISOFORM E"/>
    <property type="match status" value="1"/>
</dbReference>
<dbReference type="SMART" id="SM00271">
    <property type="entry name" value="DnaJ"/>
    <property type="match status" value="1"/>
</dbReference>
<gene>
    <name evidence="2" type="ORF">GUITHDRAFT_74529</name>
</gene>
<feature type="domain" description="J" evidence="1">
    <location>
        <begin position="4"/>
        <end position="70"/>
    </location>
</feature>
<protein>
    <recommendedName>
        <fullName evidence="1">J domain-containing protein</fullName>
    </recommendedName>
</protein>
<evidence type="ECO:0000313" key="4">
    <source>
        <dbReference type="Proteomes" id="UP000011087"/>
    </source>
</evidence>
<dbReference type="PaxDb" id="55529-EKX41806"/>
<dbReference type="AlphaFoldDB" id="L1J009"/>
<dbReference type="Pfam" id="PF00226">
    <property type="entry name" value="DnaJ"/>
    <property type="match status" value="1"/>
</dbReference>
<evidence type="ECO:0000313" key="2">
    <source>
        <dbReference type="EMBL" id="EKX41806.1"/>
    </source>
</evidence>
<dbReference type="InterPro" id="IPR036869">
    <property type="entry name" value="J_dom_sf"/>
</dbReference>
<dbReference type="OMA" id="ICSSERM"/>
<name>L1J009_GUITC</name>
<dbReference type="PROSITE" id="PS50076">
    <property type="entry name" value="DNAJ_2"/>
    <property type="match status" value="1"/>
</dbReference>
<reference evidence="2 4" key="1">
    <citation type="journal article" date="2012" name="Nature">
        <title>Algal genomes reveal evolutionary mosaicism and the fate of nucleomorphs.</title>
        <authorList>
            <consortium name="DOE Joint Genome Institute"/>
            <person name="Curtis B.A."/>
            <person name="Tanifuji G."/>
            <person name="Burki F."/>
            <person name="Gruber A."/>
            <person name="Irimia M."/>
            <person name="Maruyama S."/>
            <person name="Arias M.C."/>
            <person name="Ball S.G."/>
            <person name="Gile G.H."/>
            <person name="Hirakawa Y."/>
            <person name="Hopkins J.F."/>
            <person name="Kuo A."/>
            <person name="Rensing S.A."/>
            <person name="Schmutz J."/>
            <person name="Symeonidi A."/>
            <person name="Elias M."/>
            <person name="Eveleigh R.J."/>
            <person name="Herman E.K."/>
            <person name="Klute M.J."/>
            <person name="Nakayama T."/>
            <person name="Obornik M."/>
            <person name="Reyes-Prieto A."/>
            <person name="Armbrust E.V."/>
            <person name="Aves S.J."/>
            <person name="Beiko R.G."/>
            <person name="Coutinho P."/>
            <person name="Dacks J.B."/>
            <person name="Durnford D.G."/>
            <person name="Fast N.M."/>
            <person name="Green B.R."/>
            <person name="Grisdale C.J."/>
            <person name="Hempel F."/>
            <person name="Henrissat B."/>
            <person name="Hoppner M.P."/>
            <person name="Ishida K."/>
            <person name="Kim E."/>
            <person name="Koreny L."/>
            <person name="Kroth P.G."/>
            <person name="Liu Y."/>
            <person name="Malik S.B."/>
            <person name="Maier U.G."/>
            <person name="McRose D."/>
            <person name="Mock T."/>
            <person name="Neilson J.A."/>
            <person name="Onodera N.T."/>
            <person name="Poole A.M."/>
            <person name="Pritham E.J."/>
            <person name="Richards T.A."/>
            <person name="Rocap G."/>
            <person name="Roy S.W."/>
            <person name="Sarai C."/>
            <person name="Schaack S."/>
            <person name="Shirato S."/>
            <person name="Slamovits C.H."/>
            <person name="Spencer D.F."/>
            <person name="Suzuki S."/>
            <person name="Worden A.Z."/>
            <person name="Zauner S."/>
            <person name="Barry K."/>
            <person name="Bell C."/>
            <person name="Bharti A.K."/>
            <person name="Crow J.A."/>
            <person name="Grimwood J."/>
            <person name="Kramer R."/>
            <person name="Lindquist E."/>
            <person name="Lucas S."/>
            <person name="Salamov A."/>
            <person name="McFadden G.I."/>
            <person name="Lane C.E."/>
            <person name="Keeling P.J."/>
            <person name="Gray M.W."/>
            <person name="Grigoriev I.V."/>
            <person name="Archibald J.M."/>
        </authorList>
    </citation>
    <scope>NUCLEOTIDE SEQUENCE</scope>
    <source>
        <strain evidence="2 4">CCMP2712</strain>
    </source>
</reference>